<evidence type="ECO:0000313" key="2">
    <source>
        <dbReference type="EMBL" id="RNA25936.1"/>
    </source>
</evidence>
<accession>A0A3M7RQU5</accession>
<dbReference type="EMBL" id="REGN01002832">
    <property type="protein sequence ID" value="RNA25936.1"/>
    <property type="molecule type" value="Genomic_DNA"/>
</dbReference>
<comment type="caution">
    <text evidence="2">The sequence shown here is derived from an EMBL/GenBank/DDBJ whole genome shotgun (WGS) entry which is preliminary data.</text>
</comment>
<proteinExistence type="predicted"/>
<dbReference type="PROSITE" id="PS50812">
    <property type="entry name" value="PWWP"/>
    <property type="match status" value="1"/>
</dbReference>
<sequence>MKSSVKFESDSDDSSSGDFYLNTNYLRKSIDDLTISISNYCFNDADKVKLIKSNEIILPEEKSPNALSTQFNVPAESIGKSKSLTTLSNIDKTLKDRDTRSLNHCDSKKDLKLVSPGNWCEFAGSTGSGGCIFSGPFEPMIIPKDDFSDESFESTEESDANIDFVGSVGITHNNFQNTEVVWAKRPGLPWFPGIIFDPNNIDKEIKNLMKQIGAPSPHKDQLRDYSLALINSRQSDKLFFIYLFNRKKTWLWLPESKLRPFCKENDKLFMENSPLLSTRYKKELEKAYKKAKKISNSSGPLIPSSTFYKAKHANDKI</sequence>
<dbReference type="SUPFAM" id="SSF63748">
    <property type="entry name" value="Tudor/PWWP/MBT"/>
    <property type="match status" value="1"/>
</dbReference>
<dbReference type="Gene3D" id="2.30.30.140">
    <property type="match status" value="1"/>
</dbReference>
<dbReference type="CDD" id="cd05839">
    <property type="entry name" value="PWWP_BRPF"/>
    <property type="match status" value="1"/>
</dbReference>
<name>A0A3M7RQU5_BRAPC</name>
<dbReference type="STRING" id="10195.A0A3M7RQU5"/>
<protein>
    <submittedName>
        <fullName evidence="2">Peregrin</fullName>
    </submittedName>
</protein>
<dbReference type="Proteomes" id="UP000276133">
    <property type="component" value="Unassembled WGS sequence"/>
</dbReference>
<evidence type="ECO:0000259" key="1">
    <source>
        <dbReference type="PROSITE" id="PS50812"/>
    </source>
</evidence>
<evidence type="ECO:0000313" key="3">
    <source>
        <dbReference type="Proteomes" id="UP000276133"/>
    </source>
</evidence>
<dbReference type="OrthoDB" id="20839at2759"/>
<feature type="domain" description="PWWP" evidence="1">
    <location>
        <begin position="177"/>
        <end position="264"/>
    </location>
</feature>
<keyword evidence="3" id="KW-1185">Reference proteome</keyword>
<organism evidence="2 3">
    <name type="scientific">Brachionus plicatilis</name>
    <name type="common">Marine rotifer</name>
    <name type="synonym">Brachionus muelleri</name>
    <dbReference type="NCBI Taxonomy" id="10195"/>
    <lineage>
        <taxon>Eukaryota</taxon>
        <taxon>Metazoa</taxon>
        <taxon>Spiralia</taxon>
        <taxon>Gnathifera</taxon>
        <taxon>Rotifera</taxon>
        <taxon>Eurotatoria</taxon>
        <taxon>Monogononta</taxon>
        <taxon>Pseudotrocha</taxon>
        <taxon>Ploima</taxon>
        <taxon>Brachionidae</taxon>
        <taxon>Brachionus</taxon>
    </lineage>
</organism>
<gene>
    <name evidence="2" type="ORF">BpHYR1_037845</name>
</gene>
<dbReference type="Pfam" id="PF00855">
    <property type="entry name" value="PWWP"/>
    <property type="match status" value="1"/>
</dbReference>
<dbReference type="InterPro" id="IPR000313">
    <property type="entry name" value="PWWP_dom"/>
</dbReference>
<dbReference type="SMART" id="SM00293">
    <property type="entry name" value="PWWP"/>
    <property type="match status" value="1"/>
</dbReference>
<reference evidence="2 3" key="1">
    <citation type="journal article" date="2018" name="Sci. Rep.">
        <title>Genomic signatures of local adaptation to the degree of environmental predictability in rotifers.</title>
        <authorList>
            <person name="Franch-Gras L."/>
            <person name="Hahn C."/>
            <person name="Garcia-Roger E.M."/>
            <person name="Carmona M.J."/>
            <person name="Serra M."/>
            <person name="Gomez A."/>
        </authorList>
    </citation>
    <scope>NUCLEOTIDE SEQUENCE [LARGE SCALE GENOMIC DNA]</scope>
    <source>
        <strain evidence="2">HYR1</strain>
    </source>
</reference>
<dbReference type="AlphaFoldDB" id="A0A3M7RQU5"/>